<reference evidence="1 2" key="1">
    <citation type="submission" date="2018-05" db="EMBL/GenBank/DDBJ databases">
        <title>Complete genome sequence of Massilia oculi sp. nov. CCUG 43427T (=DSM 26321T), the type strain of M. oculi, and comparison with genome sequences of other Massilia strains.</title>
        <authorList>
            <person name="Zhu B."/>
        </authorList>
    </citation>
    <scope>NUCLEOTIDE SEQUENCE [LARGE SCALE GENOMIC DNA]</scope>
    <source>
        <strain evidence="1 2">CCUG 43427</strain>
    </source>
</reference>
<dbReference type="AlphaFoldDB" id="A0A2S2DKJ2"/>
<dbReference type="EMBL" id="CP029343">
    <property type="protein sequence ID" value="AWL05882.1"/>
    <property type="molecule type" value="Genomic_DNA"/>
</dbReference>
<organism evidence="1 2">
    <name type="scientific">Massilia oculi</name>
    <dbReference type="NCBI Taxonomy" id="945844"/>
    <lineage>
        <taxon>Bacteria</taxon>
        <taxon>Pseudomonadati</taxon>
        <taxon>Pseudomonadota</taxon>
        <taxon>Betaproteobacteria</taxon>
        <taxon>Burkholderiales</taxon>
        <taxon>Oxalobacteraceae</taxon>
        <taxon>Telluria group</taxon>
        <taxon>Massilia</taxon>
    </lineage>
</organism>
<evidence type="ECO:0000313" key="2">
    <source>
        <dbReference type="Proteomes" id="UP000245820"/>
    </source>
</evidence>
<dbReference type="Proteomes" id="UP000245820">
    <property type="component" value="Chromosome"/>
</dbReference>
<accession>A0A2S2DKJ2</accession>
<protein>
    <submittedName>
        <fullName evidence="1">Uncharacterized protein</fullName>
    </submittedName>
</protein>
<gene>
    <name evidence="1" type="ORF">DIR46_16575</name>
</gene>
<name>A0A2S2DKJ2_9BURK</name>
<proteinExistence type="predicted"/>
<dbReference type="KEGG" id="mtim:DIR46_16575"/>
<evidence type="ECO:0000313" key="1">
    <source>
        <dbReference type="EMBL" id="AWL05882.1"/>
    </source>
</evidence>
<sequence length="94" mass="10224">MKACVATSGSNFLRGVQAISEIGIMSVLQCCPVLMLDASNVFVEQIGRSCFGDSTCHVQHFDELRSECVQCYRADIFVAETSIDGHISMGLNCQ</sequence>
<keyword evidence="2" id="KW-1185">Reference proteome</keyword>